<dbReference type="Gene3D" id="1.10.10.10">
    <property type="entry name" value="Winged helix-like DNA-binding domain superfamily/Winged helix DNA-binding domain"/>
    <property type="match status" value="1"/>
</dbReference>
<protein>
    <submittedName>
        <fullName evidence="3">Helix-turn-helix domain-containing protein</fullName>
    </submittedName>
</protein>
<dbReference type="SUPFAM" id="SSF46785">
    <property type="entry name" value="Winged helix' DNA-binding domain"/>
    <property type="match status" value="1"/>
</dbReference>
<accession>A0ABT4DQ55</accession>
<dbReference type="NCBIfam" id="NF005061">
    <property type="entry name" value="PRK06474.1"/>
    <property type="match status" value="1"/>
</dbReference>
<organism evidence="3 4">
    <name type="scientific">Paenibacillus apiarius</name>
    <dbReference type="NCBI Taxonomy" id="46240"/>
    <lineage>
        <taxon>Bacteria</taxon>
        <taxon>Bacillati</taxon>
        <taxon>Bacillota</taxon>
        <taxon>Bacilli</taxon>
        <taxon>Bacillales</taxon>
        <taxon>Paenibacillaceae</taxon>
        <taxon>Paenibacillus</taxon>
    </lineage>
</organism>
<dbReference type="InterPro" id="IPR011991">
    <property type="entry name" value="ArsR-like_HTH"/>
</dbReference>
<dbReference type="Gene3D" id="6.10.140.2180">
    <property type="match status" value="1"/>
</dbReference>
<keyword evidence="1" id="KW-0238">DNA-binding</keyword>
<dbReference type="RefSeq" id="WP_087434731.1">
    <property type="nucleotide sequence ID" value="NZ_JAFFHZ010000001.1"/>
</dbReference>
<evidence type="ECO:0000259" key="2">
    <source>
        <dbReference type="SMART" id="SM00418"/>
    </source>
</evidence>
<gene>
    <name evidence="3" type="ORF">M5X09_07275</name>
</gene>
<dbReference type="CDD" id="cd00090">
    <property type="entry name" value="HTH_ARSR"/>
    <property type="match status" value="1"/>
</dbReference>
<proteinExistence type="predicted"/>
<feature type="domain" description="HTH arsR-type" evidence="2">
    <location>
        <begin position="7"/>
        <end position="82"/>
    </location>
</feature>
<dbReference type="Pfam" id="PF12840">
    <property type="entry name" value="HTH_20"/>
    <property type="match status" value="1"/>
</dbReference>
<dbReference type="InterPro" id="IPR036388">
    <property type="entry name" value="WH-like_DNA-bd_sf"/>
</dbReference>
<dbReference type="SMART" id="SM00418">
    <property type="entry name" value="HTH_ARSR"/>
    <property type="match status" value="1"/>
</dbReference>
<evidence type="ECO:0000256" key="1">
    <source>
        <dbReference type="ARBA" id="ARBA00023125"/>
    </source>
</evidence>
<keyword evidence="4" id="KW-1185">Reference proteome</keyword>
<reference evidence="3 4" key="1">
    <citation type="submission" date="2022-05" db="EMBL/GenBank/DDBJ databases">
        <title>Genome Sequencing of Bee-Associated Microbes.</title>
        <authorList>
            <person name="Dunlap C."/>
        </authorList>
    </citation>
    <scope>NUCLEOTIDE SEQUENCE [LARGE SCALE GENOMIC DNA]</scope>
    <source>
        <strain evidence="3 4">NRRL NRS-1438</strain>
    </source>
</reference>
<sequence>MNTKAQLILHPVRMRIVQTLMGHRKLTVHEMAERLPNVPQATLYRNLNKLVAGNILEVVDSRQVRGTVEKIYALGDMKANLTKEDFERSTTEEQMNWFIQFAAGLIDRYGRYLDQDQIDLVKDGLAFREADLYMSEEEFETFKSDILNAYEKVMQNEPAPHRSKRTVSFIAIPEADNSRKSDRE</sequence>
<dbReference type="Proteomes" id="UP001207626">
    <property type="component" value="Unassembled WGS sequence"/>
</dbReference>
<name>A0ABT4DQ55_9BACL</name>
<dbReference type="GeneID" id="77002253"/>
<evidence type="ECO:0000313" key="3">
    <source>
        <dbReference type="EMBL" id="MCY9519484.1"/>
    </source>
</evidence>
<comment type="caution">
    <text evidence="3">The sequence shown here is derived from an EMBL/GenBank/DDBJ whole genome shotgun (WGS) entry which is preliminary data.</text>
</comment>
<evidence type="ECO:0000313" key="4">
    <source>
        <dbReference type="Proteomes" id="UP001207626"/>
    </source>
</evidence>
<dbReference type="InterPro" id="IPR036390">
    <property type="entry name" value="WH_DNA-bd_sf"/>
</dbReference>
<dbReference type="EMBL" id="JAMDLW010000008">
    <property type="protein sequence ID" value="MCY9519484.1"/>
    <property type="molecule type" value="Genomic_DNA"/>
</dbReference>
<dbReference type="InterPro" id="IPR001845">
    <property type="entry name" value="HTH_ArsR_DNA-bd_dom"/>
</dbReference>